<keyword evidence="4" id="KW-0812">Transmembrane</keyword>
<dbReference type="InterPro" id="IPR029044">
    <property type="entry name" value="Nucleotide-diphossugar_trans"/>
</dbReference>
<dbReference type="Proteomes" id="UP000321830">
    <property type="component" value="Unassembled WGS sequence"/>
</dbReference>
<evidence type="ECO:0000313" key="7">
    <source>
        <dbReference type="Proteomes" id="UP000321830"/>
    </source>
</evidence>
<evidence type="ECO:0000256" key="3">
    <source>
        <dbReference type="ARBA" id="ARBA00022679"/>
    </source>
</evidence>
<dbReference type="InterPro" id="IPR001173">
    <property type="entry name" value="Glyco_trans_2-like"/>
</dbReference>
<dbReference type="AlphaFoldDB" id="A0A511J3F1"/>
<evidence type="ECO:0000313" key="6">
    <source>
        <dbReference type="EMBL" id="GEL92521.1"/>
    </source>
</evidence>
<feature type="transmembrane region" description="Helical" evidence="4">
    <location>
        <begin position="304"/>
        <end position="323"/>
    </location>
</feature>
<organism evidence="6 7">
    <name type="scientific">Enterococcus villorum</name>
    <dbReference type="NCBI Taxonomy" id="112904"/>
    <lineage>
        <taxon>Bacteria</taxon>
        <taxon>Bacillati</taxon>
        <taxon>Bacillota</taxon>
        <taxon>Bacilli</taxon>
        <taxon>Lactobacillales</taxon>
        <taxon>Enterococcaceae</taxon>
        <taxon>Enterococcus</taxon>
    </lineage>
</organism>
<keyword evidence="2" id="KW-0328">Glycosyltransferase</keyword>
<keyword evidence="4" id="KW-1133">Transmembrane helix</keyword>
<evidence type="ECO:0000259" key="5">
    <source>
        <dbReference type="Pfam" id="PF00535"/>
    </source>
</evidence>
<keyword evidence="4" id="KW-0472">Membrane</keyword>
<protein>
    <submittedName>
        <fullName evidence="6">Glycosyl transferase</fullName>
    </submittedName>
</protein>
<feature type="transmembrane region" description="Helical" evidence="4">
    <location>
        <begin position="356"/>
        <end position="375"/>
    </location>
</feature>
<dbReference type="EMBL" id="BJWF01000025">
    <property type="protein sequence ID" value="GEL92521.1"/>
    <property type="molecule type" value="Genomic_DNA"/>
</dbReference>
<dbReference type="GO" id="GO:0016757">
    <property type="term" value="F:glycosyltransferase activity"/>
    <property type="evidence" value="ECO:0007669"/>
    <property type="project" value="UniProtKB-KW"/>
</dbReference>
<proteinExistence type="inferred from homology"/>
<feature type="transmembrane region" description="Helical" evidence="4">
    <location>
        <begin position="329"/>
        <end position="349"/>
    </location>
</feature>
<dbReference type="PANTHER" id="PTHR43630">
    <property type="entry name" value="POLY-BETA-1,6-N-ACETYL-D-GLUCOSAMINE SYNTHASE"/>
    <property type="match status" value="1"/>
</dbReference>
<accession>A0A511J3F1</accession>
<keyword evidence="3 6" id="KW-0808">Transferase</keyword>
<dbReference type="PANTHER" id="PTHR43630:SF1">
    <property type="entry name" value="POLY-BETA-1,6-N-ACETYL-D-GLUCOSAMINE SYNTHASE"/>
    <property type="match status" value="1"/>
</dbReference>
<comment type="caution">
    <text evidence="6">The sequence shown here is derived from an EMBL/GenBank/DDBJ whole genome shotgun (WGS) entry which is preliminary data.</text>
</comment>
<evidence type="ECO:0000256" key="1">
    <source>
        <dbReference type="ARBA" id="ARBA00006739"/>
    </source>
</evidence>
<evidence type="ECO:0000256" key="2">
    <source>
        <dbReference type="ARBA" id="ARBA00022676"/>
    </source>
</evidence>
<dbReference type="SUPFAM" id="SSF53448">
    <property type="entry name" value="Nucleotide-diphospho-sugar transferases"/>
    <property type="match status" value="1"/>
</dbReference>
<sequence>MLIFKLLFFISGFMIFWGMIGYPMTLLLLGKTKLSKRPFYQKKEDYLPTVTVLIVAHNEETVILDKLKNVCTLDYPKEQLEIVVASDHSTDKTNVIVERFIQEHGGKRRIRIVKSQQRGGKTNAQNEAVQTIQSEIIVFTDANAMIDTHALKKIVDPFQEPSISYTTGQLVYINKERSATSASEDSYWSLDTKIREIEGRIQTITAGNGALYACRKSEYIEFPPIESHDSSMPRAFALKKQRAIAVSDAFVYEKAGETSEDEFQRKVRMNRVIIQSIMATKETSNLFKYGWYSFFYFGHRTSRYLLWFNHLLFLITSLILFKTSLFFEVMTYVQLIFYILAIIPIVLPIRQHKLCLPYYYMLTIWAQAVGIYRVLRKQSKPVWESAKTTR</sequence>
<feature type="domain" description="Glycosyltransferase 2-like" evidence="5">
    <location>
        <begin position="51"/>
        <end position="190"/>
    </location>
</feature>
<comment type="similarity">
    <text evidence="1">Belongs to the glycosyltransferase 2 family.</text>
</comment>
<dbReference type="Pfam" id="PF00535">
    <property type="entry name" value="Glycos_transf_2"/>
    <property type="match status" value="1"/>
</dbReference>
<name>A0A511J3F1_9ENTE</name>
<evidence type="ECO:0000256" key="4">
    <source>
        <dbReference type="SAM" id="Phobius"/>
    </source>
</evidence>
<gene>
    <name evidence="6" type="ORF">EVI01_18580</name>
</gene>
<feature type="transmembrane region" description="Helical" evidence="4">
    <location>
        <begin position="6"/>
        <end position="29"/>
    </location>
</feature>
<dbReference type="RefSeq" id="WP_010750671.1">
    <property type="nucleotide sequence ID" value="NZ_BJWF01000025.1"/>
</dbReference>
<reference evidence="6 7" key="1">
    <citation type="submission" date="2019-07" db="EMBL/GenBank/DDBJ databases">
        <title>Whole genome shotgun sequence of Enterococcus villorum NBRC 100699.</title>
        <authorList>
            <person name="Hosoyama A."/>
            <person name="Uohara A."/>
            <person name="Ohji S."/>
            <person name="Ichikawa N."/>
        </authorList>
    </citation>
    <scope>NUCLEOTIDE SEQUENCE [LARGE SCALE GENOMIC DNA]</scope>
    <source>
        <strain evidence="6 7">NBRC 100699</strain>
    </source>
</reference>
<dbReference type="Gene3D" id="3.90.550.10">
    <property type="entry name" value="Spore Coat Polysaccharide Biosynthesis Protein SpsA, Chain A"/>
    <property type="match status" value="1"/>
</dbReference>